<dbReference type="InterPro" id="IPR029044">
    <property type="entry name" value="Nucleotide-diphossugar_trans"/>
</dbReference>
<keyword evidence="1" id="KW-0548">Nucleotidyltransferase</keyword>
<dbReference type="EMBL" id="WHOR01000054">
    <property type="protein sequence ID" value="NUB19516.1"/>
    <property type="molecule type" value="Genomic_DNA"/>
</dbReference>
<organism evidence="1 2">
    <name type="scientific">Azospirillum formosense</name>
    <dbReference type="NCBI Taxonomy" id="861533"/>
    <lineage>
        <taxon>Bacteria</taxon>
        <taxon>Pseudomonadati</taxon>
        <taxon>Pseudomonadota</taxon>
        <taxon>Alphaproteobacteria</taxon>
        <taxon>Rhodospirillales</taxon>
        <taxon>Azospirillaceae</taxon>
        <taxon>Azospirillum</taxon>
    </lineage>
</organism>
<proteinExistence type="predicted"/>
<dbReference type="SUPFAM" id="SSF53448">
    <property type="entry name" value="Nucleotide-diphospho-sugar transferases"/>
    <property type="match status" value="1"/>
</dbReference>
<evidence type="ECO:0000313" key="2">
    <source>
        <dbReference type="Proteomes" id="UP000639419"/>
    </source>
</evidence>
<dbReference type="Proteomes" id="UP000639419">
    <property type="component" value="Unassembled WGS sequence"/>
</dbReference>
<dbReference type="GO" id="GO:0016779">
    <property type="term" value="F:nucleotidyltransferase activity"/>
    <property type="evidence" value="ECO:0007669"/>
    <property type="project" value="UniProtKB-KW"/>
</dbReference>
<keyword evidence="2" id="KW-1185">Reference proteome</keyword>
<dbReference type="PANTHER" id="PTHR42866">
    <property type="entry name" value="3-DEOXY-MANNO-OCTULOSONATE CYTIDYLYLTRANSFERASE"/>
    <property type="match status" value="1"/>
</dbReference>
<protein>
    <submittedName>
        <fullName evidence="1">Acylneuraminate cytidylyltransferase</fullName>
    </submittedName>
</protein>
<comment type="caution">
    <text evidence="1">The sequence shown here is derived from an EMBL/GenBank/DDBJ whole genome shotgun (WGS) entry which is preliminary data.</text>
</comment>
<dbReference type="Gene3D" id="3.90.550.10">
    <property type="entry name" value="Spore Coat Polysaccharide Biosynthesis Protein SpsA, Chain A"/>
    <property type="match status" value="1"/>
</dbReference>
<dbReference type="PANTHER" id="PTHR42866:SF1">
    <property type="entry name" value="SPORE COAT POLYSACCHARIDE BIOSYNTHESIS PROTEIN SPSF"/>
    <property type="match status" value="1"/>
</dbReference>
<dbReference type="InterPro" id="IPR003329">
    <property type="entry name" value="Cytidylyl_trans"/>
</dbReference>
<evidence type="ECO:0000313" key="1">
    <source>
        <dbReference type="EMBL" id="NUB19516.1"/>
    </source>
</evidence>
<gene>
    <name evidence="1" type="ORF">GBZ26_09860</name>
</gene>
<keyword evidence="1" id="KW-0808">Transferase</keyword>
<name>A0ABX2L0B3_9PROT</name>
<sequence>MSVGIILQARMGSTRLPGKVLRPLDGIPMLDRIVAKLDREADFQLVVATGDLPGDDPVAAHAEALRVPVFRGSSLDVLDRYYRCALRFGFTQVIRATADNPFVDVEEGERLLRRHLADRADYSLTIDLPLGVGLEVFTFPALARSWLEGHAPHHREHVNEYILENPEVFRITRVLAPEPKKARGLRLTVDTAVDLARAEAMLVEWRHQNGVMRDGASADSRKDGADFGEPGTEWLVTNAVRVWEGRALMGEER</sequence>
<dbReference type="Pfam" id="PF02348">
    <property type="entry name" value="CTP_transf_3"/>
    <property type="match status" value="1"/>
</dbReference>
<accession>A0ABX2L0B3</accession>
<dbReference type="RefSeq" id="WP_174438693.1">
    <property type="nucleotide sequence ID" value="NZ_BAABCC010000007.1"/>
</dbReference>
<reference evidence="1 2" key="1">
    <citation type="submission" date="2019-10" db="EMBL/GenBank/DDBJ databases">
        <title>Genome sequence of Azospirillum formosense CC-Nfb-7.</title>
        <authorList>
            <person name="Ambrosini A."/>
            <person name="Sant'Anna F.H."/>
            <person name="Cassan F.D."/>
            <person name="Souza E.M."/>
            <person name="Passaglia L.M.P."/>
        </authorList>
    </citation>
    <scope>NUCLEOTIDE SEQUENCE [LARGE SCALE GENOMIC DNA]</scope>
    <source>
        <strain evidence="1 2">CC-NFb-7</strain>
    </source>
</reference>